<sequence>MTNLLEVTDLTKEYGHFSLDKLTFQLPEGFILGMIGPNGAGKTTTLRMILDMATPTSGQIKLDGQTSRQTRLADRDQVGIVLDNTVFPDGWKADKIARTLAMVYQNWDGDRFFDLLKEFDVDRQVKYKSLSRGSQVKLNLAAAIAHQPKLLILDEPAAGLDPIARDQLITLLQGFIADGHHSVLLSSHITDDLAKIADYLVYLIHGQQLFFGETQTLLDRYAVVKGGLDQLTGVIKQAGIGLRTYETGFSVLMARKQLSALPRDLVIEPVSLDELMVYFGKRVAKDEARA</sequence>
<dbReference type="Pfam" id="PF00005">
    <property type="entry name" value="ABC_tran"/>
    <property type="match status" value="1"/>
</dbReference>
<dbReference type="InterPro" id="IPR051782">
    <property type="entry name" value="ABC_Transporter_VariousFunc"/>
</dbReference>
<proteinExistence type="predicted"/>
<evidence type="ECO:0000313" key="5">
    <source>
        <dbReference type="EMBL" id="MFD1124151.1"/>
    </source>
</evidence>
<feature type="domain" description="ABC transporter" evidence="4">
    <location>
        <begin position="2"/>
        <end position="230"/>
    </location>
</feature>
<reference evidence="6" key="1">
    <citation type="journal article" date="2019" name="Int. J. Syst. Evol. Microbiol.">
        <title>The Global Catalogue of Microorganisms (GCM) 10K type strain sequencing project: providing services to taxonomists for standard genome sequencing and annotation.</title>
        <authorList>
            <consortium name="The Broad Institute Genomics Platform"/>
            <consortium name="The Broad Institute Genome Sequencing Center for Infectious Disease"/>
            <person name="Wu L."/>
            <person name="Ma J."/>
        </authorList>
    </citation>
    <scope>NUCLEOTIDE SEQUENCE [LARGE SCALE GENOMIC DNA]</scope>
    <source>
        <strain evidence="6">CCUG 71848</strain>
    </source>
</reference>
<dbReference type="PANTHER" id="PTHR42939:SF3">
    <property type="entry name" value="ABC TRANSPORTER ATP-BINDING COMPONENT"/>
    <property type="match status" value="1"/>
</dbReference>
<organism evidence="5 6">
    <name type="scientific">Lentilactobacillus raoultii</name>
    <dbReference type="NCBI Taxonomy" id="1987503"/>
    <lineage>
        <taxon>Bacteria</taxon>
        <taxon>Bacillati</taxon>
        <taxon>Bacillota</taxon>
        <taxon>Bacilli</taxon>
        <taxon>Lactobacillales</taxon>
        <taxon>Lactobacillaceae</taxon>
        <taxon>Lentilactobacillus</taxon>
    </lineage>
</organism>
<evidence type="ECO:0000256" key="1">
    <source>
        <dbReference type="ARBA" id="ARBA00022448"/>
    </source>
</evidence>
<dbReference type="PANTHER" id="PTHR42939">
    <property type="entry name" value="ABC TRANSPORTER ATP-BINDING PROTEIN ALBC-RELATED"/>
    <property type="match status" value="1"/>
</dbReference>
<dbReference type="InterPro" id="IPR003439">
    <property type="entry name" value="ABC_transporter-like_ATP-bd"/>
</dbReference>
<keyword evidence="6" id="KW-1185">Reference proteome</keyword>
<dbReference type="Gene3D" id="3.40.50.300">
    <property type="entry name" value="P-loop containing nucleotide triphosphate hydrolases"/>
    <property type="match status" value="1"/>
</dbReference>
<dbReference type="PROSITE" id="PS50893">
    <property type="entry name" value="ABC_TRANSPORTER_2"/>
    <property type="match status" value="1"/>
</dbReference>
<accession>A0ABW3PGS1</accession>
<dbReference type="InterPro" id="IPR003593">
    <property type="entry name" value="AAA+_ATPase"/>
</dbReference>
<dbReference type="InterPro" id="IPR027417">
    <property type="entry name" value="P-loop_NTPase"/>
</dbReference>
<keyword evidence="2" id="KW-0547">Nucleotide-binding</keyword>
<dbReference type="EMBL" id="JBHTLH010000005">
    <property type="protein sequence ID" value="MFD1124151.1"/>
    <property type="molecule type" value="Genomic_DNA"/>
</dbReference>
<dbReference type="SMART" id="SM00382">
    <property type="entry name" value="AAA"/>
    <property type="match status" value="1"/>
</dbReference>
<evidence type="ECO:0000256" key="2">
    <source>
        <dbReference type="ARBA" id="ARBA00022741"/>
    </source>
</evidence>
<keyword evidence="1" id="KW-0813">Transport</keyword>
<dbReference type="SUPFAM" id="SSF52540">
    <property type="entry name" value="P-loop containing nucleoside triphosphate hydrolases"/>
    <property type="match status" value="1"/>
</dbReference>
<dbReference type="CDD" id="cd03230">
    <property type="entry name" value="ABC_DR_subfamily_A"/>
    <property type="match status" value="1"/>
</dbReference>
<name>A0ABW3PGS1_9LACO</name>
<dbReference type="Proteomes" id="UP001597156">
    <property type="component" value="Unassembled WGS sequence"/>
</dbReference>
<protein>
    <submittedName>
        <fullName evidence="5">ABC transporter ATP-binding protein</fullName>
    </submittedName>
</protein>
<dbReference type="RefSeq" id="WP_121977758.1">
    <property type="nucleotide sequence ID" value="NZ_JBHTLH010000005.1"/>
</dbReference>
<evidence type="ECO:0000313" key="6">
    <source>
        <dbReference type="Proteomes" id="UP001597156"/>
    </source>
</evidence>
<dbReference type="GO" id="GO:0005524">
    <property type="term" value="F:ATP binding"/>
    <property type="evidence" value="ECO:0007669"/>
    <property type="project" value="UniProtKB-KW"/>
</dbReference>
<comment type="caution">
    <text evidence="5">The sequence shown here is derived from an EMBL/GenBank/DDBJ whole genome shotgun (WGS) entry which is preliminary data.</text>
</comment>
<keyword evidence="3 5" id="KW-0067">ATP-binding</keyword>
<gene>
    <name evidence="5" type="ORF">ACFQ22_02075</name>
</gene>
<evidence type="ECO:0000256" key="3">
    <source>
        <dbReference type="ARBA" id="ARBA00022840"/>
    </source>
</evidence>
<evidence type="ECO:0000259" key="4">
    <source>
        <dbReference type="PROSITE" id="PS50893"/>
    </source>
</evidence>